<organism evidence="2 3">
    <name type="scientific">Methylomonas rapida</name>
    <dbReference type="NCBI Taxonomy" id="2963939"/>
    <lineage>
        <taxon>Bacteria</taxon>
        <taxon>Pseudomonadati</taxon>
        <taxon>Pseudomonadota</taxon>
        <taxon>Gammaproteobacteria</taxon>
        <taxon>Methylococcales</taxon>
        <taxon>Methylococcaceae</taxon>
        <taxon>Methylomonas</taxon>
    </lineage>
</organism>
<accession>A0ABY7GI75</accession>
<proteinExistence type="predicted"/>
<dbReference type="SUPFAM" id="SSF160719">
    <property type="entry name" value="gpW/gp25-like"/>
    <property type="match status" value="1"/>
</dbReference>
<evidence type="ECO:0000313" key="3">
    <source>
        <dbReference type="Proteomes" id="UP001162780"/>
    </source>
</evidence>
<protein>
    <submittedName>
        <fullName evidence="2">Type VI secretion system baseplate subunit TssE</fullName>
    </submittedName>
</protein>
<dbReference type="PANTHER" id="PTHR38595">
    <property type="entry name" value="CYTOPLASMIC PROTEIN-RELATED"/>
    <property type="match status" value="1"/>
</dbReference>
<dbReference type="InterPro" id="IPR053176">
    <property type="entry name" value="T6SS_TssE1-like"/>
</dbReference>
<evidence type="ECO:0000259" key="1">
    <source>
        <dbReference type="Pfam" id="PF04965"/>
    </source>
</evidence>
<dbReference type="EMBL" id="CP113517">
    <property type="protein sequence ID" value="WAR44226.1"/>
    <property type="molecule type" value="Genomic_DNA"/>
</dbReference>
<dbReference type="PANTHER" id="PTHR38595:SF1">
    <property type="entry name" value="TYPE VI SECRETION SYSTEM COMPONENT TSSE1"/>
    <property type="match status" value="1"/>
</dbReference>
<dbReference type="Pfam" id="PF04965">
    <property type="entry name" value="GPW_gp25"/>
    <property type="match status" value="1"/>
</dbReference>
<sequence length="167" mass="18804">MAELLYTERLQPSLLDRLTDNNPDKQVESREQRVLSGRQLRQSVLRDLTWLLNTAALDSCVDLSELPDAEHSVINYGILTFSGAHLTGADLPKIERKIKQAIMDFEPRITPGSLKVEVISSEEHMNQHAMSFKIEGDLWAQPLPVHLYIRSELDLETGEATIKDLGG</sequence>
<name>A0ABY7GI75_9GAMM</name>
<dbReference type="InterPro" id="IPR017737">
    <property type="entry name" value="TssE1-like"/>
</dbReference>
<dbReference type="InterPro" id="IPR007048">
    <property type="entry name" value="IraD/Gp25-like"/>
</dbReference>
<gene>
    <name evidence="2" type="primary">tssE</name>
    <name evidence="2" type="ORF">NM686_017885</name>
</gene>
<dbReference type="Proteomes" id="UP001162780">
    <property type="component" value="Chromosome"/>
</dbReference>
<dbReference type="NCBIfam" id="TIGR03357">
    <property type="entry name" value="VI_zyme"/>
    <property type="match status" value="1"/>
</dbReference>
<dbReference type="RefSeq" id="WP_255189202.1">
    <property type="nucleotide sequence ID" value="NZ_CP113517.1"/>
</dbReference>
<feature type="domain" description="IraD/Gp25-like" evidence="1">
    <location>
        <begin position="39"/>
        <end position="142"/>
    </location>
</feature>
<evidence type="ECO:0000313" key="2">
    <source>
        <dbReference type="EMBL" id="WAR44226.1"/>
    </source>
</evidence>
<keyword evidence="3" id="KW-1185">Reference proteome</keyword>
<reference evidence="2" key="1">
    <citation type="submission" date="2022-11" db="EMBL/GenBank/DDBJ databases">
        <title>Methylomonas rapida sp. nov., Carotenoid-Producing Obligate Methanotrophs with High Growth Characteristics and Biotechnological Potential.</title>
        <authorList>
            <person name="Tikhonova E.N."/>
            <person name="Suleimanov R.Z."/>
            <person name="Miroshnikov K."/>
            <person name="Oshkin I.Y."/>
            <person name="Belova S.E."/>
            <person name="Danilova O.V."/>
            <person name="Ashikhmin A."/>
            <person name="Konopkin A."/>
            <person name="But S.Y."/>
            <person name="Khmelenina V.N."/>
            <person name="Kuznetsov N."/>
            <person name="Pimenov N.V."/>
            <person name="Dedysh S.N."/>
        </authorList>
    </citation>
    <scope>NUCLEOTIDE SEQUENCE</scope>
    <source>
        <strain evidence="2">MP1</strain>
    </source>
</reference>